<dbReference type="GO" id="GO:0016740">
    <property type="term" value="F:transferase activity"/>
    <property type="evidence" value="ECO:0007669"/>
    <property type="project" value="UniProtKB-KW"/>
</dbReference>
<evidence type="ECO:0000313" key="3">
    <source>
        <dbReference type="Proteomes" id="UP000184436"/>
    </source>
</evidence>
<name>A0A1M5B378_9BACE</name>
<dbReference type="RefSeq" id="WP_025075402.1">
    <property type="nucleotide sequence ID" value="NZ_FQVD01000017.1"/>
</dbReference>
<dbReference type="EMBL" id="FQVD01000017">
    <property type="protein sequence ID" value="SHF36908.1"/>
    <property type="molecule type" value="Genomic_DNA"/>
</dbReference>
<evidence type="ECO:0000259" key="1">
    <source>
        <dbReference type="Pfam" id="PF04230"/>
    </source>
</evidence>
<dbReference type="InterPro" id="IPR007345">
    <property type="entry name" value="Polysacch_pyruvyl_Trfase"/>
</dbReference>
<dbReference type="Proteomes" id="UP000184436">
    <property type="component" value="Unassembled WGS sequence"/>
</dbReference>
<dbReference type="OrthoDB" id="5672604at2"/>
<protein>
    <submittedName>
        <fullName evidence="2">Polysaccharide pyruvyl transferase</fullName>
    </submittedName>
</protein>
<dbReference type="Pfam" id="PF04230">
    <property type="entry name" value="PS_pyruv_trans"/>
    <property type="match status" value="1"/>
</dbReference>
<feature type="domain" description="Polysaccharide pyruvyl transferase" evidence="1">
    <location>
        <begin position="15"/>
        <end position="280"/>
    </location>
</feature>
<dbReference type="STRING" id="871325.SAMN05444349_11748"/>
<dbReference type="AlphaFoldDB" id="A0A1M5B378"/>
<keyword evidence="3" id="KW-1185">Reference proteome</keyword>
<keyword evidence="2" id="KW-0808">Transferase</keyword>
<evidence type="ECO:0000313" key="2">
    <source>
        <dbReference type="EMBL" id="SHF36908.1"/>
    </source>
</evidence>
<accession>A0A1M5B378</accession>
<reference evidence="2 3" key="1">
    <citation type="submission" date="2016-11" db="EMBL/GenBank/DDBJ databases">
        <authorList>
            <person name="Jaros S."/>
            <person name="Januszkiewicz K."/>
            <person name="Wedrychowicz H."/>
        </authorList>
    </citation>
    <scope>NUCLEOTIDE SEQUENCE [LARGE SCALE GENOMIC DNA]</scope>
    <source>
        <strain evidence="2 3">DSM 26883</strain>
    </source>
</reference>
<proteinExistence type="predicted"/>
<gene>
    <name evidence="2" type="ORF">SAMN05444349_11748</name>
</gene>
<organism evidence="2 3">
    <name type="scientific">Bacteroides faecichinchillae</name>
    <dbReference type="NCBI Taxonomy" id="871325"/>
    <lineage>
        <taxon>Bacteria</taxon>
        <taxon>Pseudomonadati</taxon>
        <taxon>Bacteroidota</taxon>
        <taxon>Bacteroidia</taxon>
        <taxon>Bacteroidales</taxon>
        <taxon>Bacteroidaceae</taxon>
        <taxon>Bacteroides</taxon>
    </lineage>
</organism>
<sequence>MNNLLFTYEGFDKTNIGDYIQSLAAKQFIPKDKDITYVHRDYLNEIDSTSKVIMNGWFTHIPENWPPSDLISPLFVAFHINSSAYEKLLSSKSIDYLRQHEPIGCRDKNTADILQSHGIDSYFSSCLTTTLGYKYHSNKKNEKIYVVDAVHYVPESNRRFQKYKFYIQYLIYYKGISKFINSARKNNPYIIDFKDHYDRFCCIVRSYMIIRQLIPRKEMDNVEILTQYHDASEIPSNEERFARAEELLHKYSEARLVITSRIHCALPCLGLETPVLFLRNLDDSDESTCRFKGLLDLLNVVQFKRNRIINSPFNVPLDIQSIANPTRYKKYAEKLIKKCMDFWK</sequence>